<feature type="compositionally biased region" description="Polar residues" evidence="1">
    <location>
        <begin position="27"/>
        <end position="39"/>
    </location>
</feature>
<feature type="compositionally biased region" description="Basic and acidic residues" evidence="1">
    <location>
        <begin position="165"/>
        <end position="189"/>
    </location>
</feature>
<proteinExistence type="predicted"/>
<gene>
    <name evidence="2" type="ORF">UFOPK2143_01790</name>
</gene>
<feature type="region of interest" description="Disordered" evidence="1">
    <location>
        <begin position="19"/>
        <end position="41"/>
    </location>
</feature>
<accession>A0A6J6LEU8</accession>
<feature type="region of interest" description="Disordered" evidence="1">
    <location>
        <begin position="165"/>
        <end position="224"/>
    </location>
</feature>
<sequence length="224" mass="23962">MAWKSTRLSVLAELANTWSEDDRTGERSNTTSSMHNTRTGEVDVAIAPVQRVAKLGEPAAAPGPRTEKWVVDGTAEQAPDNEGLELPALSHRASGNGCGGVHERHHVKEECGCCARVGKIAAVEPGTGPSALPQEDPITGTDECAASSLVQAVIEARQHIAVATEHERPTNKEEANKTKEEDRKVRADNVRSVLGSTETGFDKCEPSLHKDDHGCTDDDPEKVS</sequence>
<evidence type="ECO:0000256" key="1">
    <source>
        <dbReference type="SAM" id="MobiDB-lite"/>
    </source>
</evidence>
<dbReference type="AlphaFoldDB" id="A0A6J6LEU8"/>
<evidence type="ECO:0000313" key="2">
    <source>
        <dbReference type="EMBL" id="CAB4660151.1"/>
    </source>
</evidence>
<reference evidence="2" key="1">
    <citation type="submission" date="2020-05" db="EMBL/GenBank/DDBJ databases">
        <authorList>
            <person name="Chiriac C."/>
            <person name="Salcher M."/>
            <person name="Ghai R."/>
            <person name="Kavagutti S V."/>
        </authorList>
    </citation>
    <scope>NUCLEOTIDE SEQUENCE</scope>
</reference>
<organism evidence="2">
    <name type="scientific">freshwater metagenome</name>
    <dbReference type="NCBI Taxonomy" id="449393"/>
    <lineage>
        <taxon>unclassified sequences</taxon>
        <taxon>metagenomes</taxon>
        <taxon>ecological metagenomes</taxon>
    </lineage>
</organism>
<dbReference type="EMBL" id="CAEZVV010000191">
    <property type="protein sequence ID" value="CAB4660151.1"/>
    <property type="molecule type" value="Genomic_DNA"/>
</dbReference>
<feature type="compositionally biased region" description="Basic and acidic residues" evidence="1">
    <location>
        <begin position="200"/>
        <end position="224"/>
    </location>
</feature>
<protein>
    <submittedName>
        <fullName evidence="2">Unannotated protein</fullName>
    </submittedName>
</protein>
<name>A0A6J6LEU8_9ZZZZ</name>